<dbReference type="InterPro" id="IPR010869">
    <property type="entry name" value="DUF1501"/>
</dbReference>
<reference evidence="1" key="1">
    <citation type="journal article" date="2014" name="Int. J. Syst. Evol. Microbiol.">
        <title>Complete genome sequence of Corynebacterium casei LMG S-19264T (=DSM 44701T), isolated from a smear-ripened cheese.</title>
        <authorList>
            <consortium name="US DOE Joint Genome Institute (JGI-PGF)"/>
            <person name="Walter F."/>
            <person name="Albersmeier A."/>
            <person name="Kalinowski J."/>
            <person name="Ruckert C."/>
        </authorList>
    </citation>
    <scope>NUCLEOTIDE SEQUENCE</scope>
    <source>
        <strain evidence="1">NBRC 108769</strain>
    </source>
</reference>
<dbReference type="Pfam" id="PF07394">
    <property type="entry name" value="DUF1501"/>
    <property type="match status" value="1"/>
</dbReference>
<comment type="caution">
    <text evidence="1">The sequence shown here is derived from an EMBL/GenBank/DDBJ whole genome shotgun (WGS) entry which is preliminary data.</text>
</comment>
<gene>
    <name evidence="1" type="ORF">GCM10007940_26110</name>
</gene>
<dbReference type="AlphaFoldDB" id="A0AA37WDK9"/>
<proteinExistence type="predicted"/>
<dbReference type="PANTHER" id="PTHR43737:SF1">
    <property type="entry name" value="DUF1501 DOMAIN-CONTAINING PROTEIN"/>
    <property type="match status" value="1"/>
</dbReference>
<evidence type="ECO:0000313" key="2">
    <source>
        <dbReference type="Proteomes" id="UP001156666"/>
    </source>
</evidence>
<accession>A0AA37WDK9</accession>
<dbReference type="Proteomes" id="UP001156666">
    <property type="component" value="Unassembled WGS sequence"/>
</dbReference>
<dbReference type="InterPro" id="IPR006311">
    <property type="entry name" value="TAT_signal"/>
</dbReference>
<dbReference type="PROSITE" id="PS51318">
    <property type="entry name" value="TAT"/>
    <property type="match status" value="1"/>
</dbReference>
<reference evidence="1" key="2">
    <citation type="submission" date="2023-01" db="EMBL/GenBank/DDBJ databases">
        <title>Draft genome sequence of Portibacter lacus strain NBRC 108769.</title>
        <authorList>
            <person name="Sun Q."/>
            <person name="Mori K."/>
        </authorList>
    </citation>
    <scope>NUCLEOTIDE SEQUENCE</scope>
    <source>
        <strain evidence="1">NBRC 108769</strain>
    </source>
</reference>
<dbReference type="PANTHER" id="PTHR43737">
    <property type="entry name" value="BLL7424 PROTEIN"/>
    <property type="match status" value="1"/>
</dbReference>
<sequence>MKILNELQGRAQSAMKRREFLKNTSLGLGGMALSGLLSNVQAKQVMPKAKRVIFLHMAGAPSQLELFDYKPLLQKLDGKPCPPSLLKGKRFAFIQGVPDMLGPQFPFKQYGQTGSWASDLLPNFSKVVDDVCFLKAVHTEEFNHAPAQLFMHTGGPRLGRPAMGSWVTYGLGSMNENLPGFVVLVSGQSAPSGGKSLWGSGFLPSHYQGVELRSKGDAVLYVKNPDGVSRDLRKEAITTINNINKQEYDEVGDPEILARIKQYELAFKMQMTVPEATDISSEPDYIHELYGTEPGKISFANNCLLARRLAERDVRFIQLYHRGWDSHGSNNFESLHGGFLERVEEIDKAMTGLIIDLKQRGLLEDTLVVWGGEFGRTPMQENRGGVSNKFKGRDHHGEAFTMWMTGGGIKTGMTFGETDDIGYAGIRDRVHIHDLQATILNQLGVDHEKLTYTFQGRDFRLTDVHGRVVKDIIA</sequence>
<dbReference type="InterPro" id="IPR017850">
    <property type="entry name" value="Alkaline_phosphatase_core_sf"/>
</dbReference>
<evidence type="ECO:0000313" key="1">
    <source>
        <dbReference type="EMBL" id="GLR17996.1"/>
    </source>
</evidence>
<protein>
    <submittedName>
        <fullName evidence="1">Sulfatase</fullName>
    </submittedName>
</protein>
<dbReference type="RefSeq" id="WP_235291671.1">
    <property type="nucleotide sequence ID" value="NZ_BSOH01000014.1"/>
</dbReference>
<dbReference type="EMBL" id="BSOH01000014">
    <property type="protein sequence ID" value="GLR17996.1"/>
    <property type="molecule type" value="Genomic_DNA"/>
</dbReference>
<organism evidence="1 2">
    <name type="scientific">Portibacter lacus</name>
    <dbReference type="NCBI Taxonomy" id="1099794"/>
    <lineage>
        <taxon>Bacteria</taxon>
        <taxon>Pseudomonadati</taxon>
        <taxon>Bacteroidota</taxon>
        <taxon>Saprospiria</taxon>
        <taxon>Saprospirales</taxon>
        <taxon>Haliscomenobacteraceae</taxon>
        <taxon>Portibacter</taxon>
    </lineage>
</organism>
<name>A0AA37WDK9_9BACT</name>
<dbReference type="Gene3D" id="3.40.720.10">
    <property type="entry name" value="Alkaline Phosphatase, subunit A"/>
    <property type="match status" value="1"/>
</dbReference>
<keyword evidence="2" id="KW-1185">Reference proteome</keyword>
<dbReference type="SUPFAM" id="SSF53649">
    <property type="entry name" value="Alkaline phosphatase-like"/>
    <property type="match status" value="1"/>
</dbReference>